<evidence type="ECO:0000313" key="1">
    <source>
        <dbReference type="EMBL" id="MBA9075541.1"/>
    </source>
</evidence>
<organism evidence="1 2">
    <name type="scientific">Rufibacter quisquiliarum</name>
    <dbReference type="NCBI Taxonomy" id="1549639"/>
    <lineage>
        <taxon>Bacteria</taxon>
        <taxon>Pseudomonadati</taxon>
        <taxon>Bacteroidota</taxon>
        <taxon>Cytophagia</taxon>
        <taxon>Cytophagales</taxon>
        <taxon>Hymenobacteraceae</taxon>
        <taxon>Rufibacter</taxon>
    </lineage>
</organism>
<keyword evidence="2" id="KW-1185">Reference proteome</keyword>
<dbReference type="Proteomes" id="UP000563094">
    <property type="component" value="Unassembled WGS sequence"/>
</dbReference>
<reference evidence="1 2" key="1">
    <citation type="submission" date="2020-08" db="EMBL/GenBank/DDBJ databases">
        <title>Genomic Encyclopedia of Type Strains, Phase IV (KMG-IV): sequencing the most valuable type-strain genomes for metagenomic binning, comparative biology and taxonomic classification.</title>
        <authorList>
            <person name="Goeker M."/>
        </authorList>
    </citation>
    <scope>NUCLEOTIDE SEQUENCE [LARGE SCALE GENOMIC DNA]</scope>
    <source>
        <strain evidence="1 2">DSM 29854</strain>
    </source>
</reference>
<accession>A0A839GNX3</accession>
<protein>
    <submittedName>
        <fullName evidence="1">Uncharacterized protein</fullName>
    </submittedName>
</protein>
<dbReference type="AlphaFoldDB" id="A0A839GNX3"/>
<sequence>MGGGKKQEASLKPASSALGDMLFKLFVTSLSVRRLFQYLTVLNTLSQILYWGSRALVALTWGKKSKALQRLPV</sequence>
<gene>
    <name evidence="1" type="ORF">FHS90_000238</name>
</gene>
<comment type="caution">
    <text evidence="1">The sequence shown here is derived from an EMBL/GenBank/DDBJ whole genome shotgun (WGS) entry which is preliminary data.</text>
</comment>
<proteinExistence type="predicted"/>
<dbReference type="EMBL" id="JACJIQ010000001">
    <property type="protein sequence ID" value="MBA9075541.1"/>
    <property type="molecule type" value="Genomic_DNA"/>
</dbReference>
<evidence type="ECO:0000313" key="2">
    <source>
        <dbReference type="Proteomes" id="UP000563094"/>
    </source>
</evidence>
<name>A0A839GNX3_9BACT</name>